<evidence type="ECO:0000256" key="5">
    <source>
        <dbReference type="ARBA" id="ARBA00023136"/>
    </source>
</evidence>
<dbReference type="EMBL" id="GFXV01000796">
    <property type="protein sequence ID" value="MBW12601.1"/>
    <property type="molecule type" value="Transcribed_RNA"/>
</dbReference>
<keyword evidence="3 7" id="KW-0812">Transmembrane</keyword>
<evidence type="ECO:0000256" key="2">
    <source>
        <dbReference type="ARBA" id="ARBA00006665"/>
    </source>
</evidence>
<comment type="similarity">
    <text evidence="2">Belongs to the TDE1 family.</text>
</comment>
<dbReference type="Pfam" id="PF03348">
    <property type="entry name" value="Serinc"/>
    <property type="match status" value="1"/>
</dbReference>
<evidence type="ECO:0000313" key="8">
    <source>
        <dbReference type="EMBL" id="MBW12601.1"/>
    </source>
</evidence>
<gene>
    <name evidence="8" type="primary">serinc_0</name>
</gene>
<evidence type="ECO:0000256" key="4">
    <source>
        <dbReference type="ARBA" id="ARBA00022989"/>
    </source>
</evidence>
<dbReference type="OrthoDB" id="5963193at2759"/>
<name>A0A2H8TEU1_9HEMI</name>
<proteinExistence type="inferred from homology"/>
<protein>
    <submittedName>
        <fullName evidence="8">Putative serine incorporator</fullName>
    </submittedName>
</protein>
<feature type="region of interest" description="Disordered" evidence="6">
    <location>
        <begin position="344"/>
        <end position="373"/>
    </location>
</feature>
<organism evidence="8">
    <name type="scientific">Melanaphis sacchari</name>
    <dbReference type="NCBI Taxonomy" id="742174"/>
    <lineage>
        <taxon>Eukaryota</taxon>
        <taxon>Metazoa</taxon>
        <taxon>Ecdysozoa</taxon>
        <taxon>Arthropoda</taxon>
        <taxon>Hexapoda</taxon>
        <taxon>Insecta</taxon>
        <taxon>Pterygota</taxon>
        <taxon>Neoptera</taxon>
        <taxon>Paraneoptera</taxon>
        <taxon>Hemiptera</taxon>
        <taxon>Sternorrhyncha</taxon>
        <taxon>Aphidomorpha</taxon>
        <taxon>Aphidoidea</taxon>
        <taxon>Aphididae</taxon>
        <taxon>Aphidini</taxon>
        <taxon>Melanaphis</taxon>
    </lineage>
</organism>
<feature type="transmembrane region" description="Helical" evidence="7">
    <location>
        <begin position="39"/>
        <end position="60"/>
    </location>
</feature>
<feature type="compositionally biased region" description="Polar residues" evidence="6">
    <location>
        <begin position="344"/>
        <end position="355"/>
    </location>
</feature>
<dbReference type="InterPro" id="IPR005016">
    <property type="entry name" value="TDE1/TMS"/>
</dbReference>
<reference evidence="8" key="1">
    <citation type="submission" date="2017-10" db="EMBL/GenBank/DDBJ databases">
        <title>Transcriptome Assembly of Sugarcane Aphid Adults.</title>
        <authorList>
            <person name="Scully E.D."/>
            <person name="Palmer N.A."/>
            <person name="Geib S.M."/>
            <person name="Sarath G."/>
            <person name="Sattler S.E."/>
        </authorList>
    </citation>
    <scope>NUCLEOTIDE SEQUENCE</scope>
    <source>
        <tissue evidence="8">Whole body</tissue>
    </source>
</reference>
<feature type="transmembrane region" description="Helical" evidence="7">
    <location>
        <begin position="428"/>
        <end position="451"/>
    </location>
</feature>
<keyword evidence="4 7" id="KW-1133">Transmembrane helix</keyword>
<keyword evidence="5 7" id="KW-0472">Membrane</keyword>
<dbReference type="GO" id="GO:0016020">
    <property type="term" value="C:membrane"/>
    <property type="evidence" value="ECO:0007669"/>
    <property type="project" value="UniProtKB-SubCell"/>
</dbReference>
<evidence type="ECO:0000256" key="6">
    <source>
        <dbReference type="SAM" id="MobiDB-lite"/>
    </source>
</evidence>
<feature type="transmembrane region" description="Helical" evidence="7">
    <location>
        <begin position="162"/>
        <end position="185"/>
    </location>
</feature>
<evidence type="ECO:0000256" key="3">
    <source>
        <dbReference type="ARBA" id="ARBA00022692"/>
    </source>
</evidence>
<accession>A0A2H8TEU1</accession>
<feature type="transmembrane region" description="Helical" evidence="7">
    <location>
        <begin position="135"/>
        <end position="156"/>
    </location>
</feature>
<feature type="transmembrane region" description="Helical" evidence="7">
    <location>
        <begin position="386"/>
        <end position="408"/>
    </location>
</feature>
<feature type="transmembrane region" description="Helical" evidence="7">
    <location>
        <begin position="101"/>
        <end position="123"/>
    </location>
</feature>
<feature type="transmembrane region" description="Helical" evidence="7">
    <location>
        <begin position="273"/>
        <end position="291"/>
    </location>
</feature>
<comment type="subcellular location">
    <subcellularLocation>
        <location evidence="1">Membrane</location>
        <topology evidence="1">Multi-pass membrane protein</topology>
    </subcellularLocation>
</comment>
<feature type="transmembrane region" description="Helical" evidence="7">
    <location>
        <begin position="317"/>
        <end position="339"/>
    </location>
</feature>
<dbReference type="PANTHER" id="PTHR10383:SF9">
    <property type="entry name" value="SERINE INCORPORATOR, ISOFORM F"/>
    <property type="match status" value="1"/>
</dbReference>
<feature type="transmembrane region" description="Helical" evidence="7">
    <location>
        <begin position="206"/>
        <end position="231"/>
    </location>
</feature>
<evidence type="ECO:0000256" key="7">
    <source>
        <dbReference type="SAM" id="Phobius"/>
    </source>
</evidence>
<dbReference type="AlphaFoldDB" id="A0A2H8TEU1"/>
<evidence type="ECO:0000256" key="1">
    <source>
        <dbReference type="ARBA" id="ARBA00004141"/>
    </source>
</evidence>
<feature type="transmembrane region" description="Helical" evidence="7">
    <location>
        <begin position="243"/>
        <end position="261"/>
    </location>
</feature>
<sequence>MGALFSLCTVGQLACCCGQAACSLFACCPSCGNSTSTKVMYGLMLLVAIILCCITLAPGLQSFLQKVPFCEGDHNSGLTSNFVNNISGVSIDCKDAVGYMAVYRICFAMFIFFCLMSFIMVGVKNSKDGRAPIQNGFWGLKYLIVFAGIVGSFFIAPGSFSHIWMIFGMIGGFIYLILQFVQVLDSAHSLAESWLDKWEQTEDKRWYFALLFTTLISYGLAITGVIIMYHSFTQENGCSLNKFFIILTVLICFVISSISITSCVQRVHEKSGLLQSSIVSLYVVYLTWSALNSGPETQCNKSLAEILSLSNSDGSKVHFGSENFVSIGIFILFVLYSAIKTGSSSKFSMSNSTERIGNDSDLEGGPVSGSDDNSGKLFDDEKEGVAYSWSFYHFTFAMATLFLMMTLTNWYSPNSSLENLHPDYASTWIKMLSCWVCAGLYVWTLVAPIVLPDREF</sequence>
<dbReference type="PANTHER" id="PTHR10383">
    <property type="entry name" value="SERINE INCORPORATOR"/>
    <property type="match status" value="1"/>
</dbReference>